<dbReference type="Gene3D" id="3.40.50.300">
    <property type="entry name" value="P-loop containing nucleotide triphosphate hydrolases"/>
    <property type="match status" value="1"/>
</dbReference>
<dbReference type="PROSITE" id="PS50990">
    <property type="entry name" value="PEPTIDASE_C39"/>
    <property type="match status" value="1"/>
</dbReference>
<proteinExistence type="predicted"/>
<evidence type="ECO:0000256" key="4">
    <source>
        <dbReference type="ARBA" id="ARBA00022807"/>
    </source>
</evidence>
<evidence type="ECO:0000256" key="8">
    <source>
        <dbReference type="ARBA" id="ARBA00023136"/>
    </source>
</evidence>
<dbReference type="Proteomes" id="UP000007815">
    <property type="component" value="Unassembled WGS sequence"/>
</dbReference>
<feature type="transmembrane region" description="Helical" evidence="10">
    <location>
        <begin position="290"/>
        <end position="309"/>
    </location>
</feature>
<evidence type="ECO:0000256" key="2">
    <source>
        <dbReference type="ARBA" id="ARBA00022692"/>
    </source>
</evidence>
<reference evidence="14 15" key="1">
    <citation type="submission" date="2009-12" db="EMBL/GenBank/DDBJ databases">
        <authorList>
            <person name="Lefebure T."/>
            <person name="Cornejo O.E."/>
            <person name="Pavinski Bitar P.D."/>
            <person name="Lang P."/>
            <person name="Stanhope M.J."/>
        </authorList>
    </citation>
    <scope>NUCLEOTIDE SEQUENCE [LARGE SCALE GENOMIC DNA]</scope>
    <source>
        <strain evidence="14 15">FA-1</strain>
    </source>
</reference>
<feature type="domain" description="Peptidase C39" evidence="13">
    <location>
        <begin position="3"/>
        <end position="121"/>
    </location>
</feature>
<keyword evidence="3" id="KW-0547">Nucleotide-binding</keyword>
<keyword evidence="15" id="KW-1185">Reference proteome</keyword>
<dbReference type="InterPro" id="IPR011527">
    <property type="entry name" value="ABC1_TM_dom"/>
</dbReference>
<keyword evidence="5" id="KW-0067">ATP-binding</keyword>
<keyword evidence="6" id="KW-0813">Transport</keyword>
<dbReference type="InterPro" id="IPR003439">
    <property type="entry name" value="ABC_transporter-like_ATP-bd"/>
</dbReference>
<evidence type="ECO:0000256" key="7">
    <source>
        <dbReference type="ARBA" id="ARBA00022989"/>
    </source>
</evidence>
<accession>A0ABP2R0Y0</accession>
<keyword evidence="6" id="KW-0653">Protein transport</keyword>
<evidence type="ECO:0000256" key="6">
    <source>
        <dbReference type="ARBA" id="ARBA00022927"/>
    </source>
</evidence>
<keyword evidence="4" id="KW-0645">Protease</keyword>
<dbReference type="RefSeq" id="WP_003086773.1">
    <property type="nucleotide sequence ID" value="NZ_AJTZ01000003.1"/>
</dbReference>
<keyword evidence="2 10" id="KW-0812">Transmembrane</keyword>
<keyword evidence="4" id="KW-0788">Thiol protease</keyword>
<organism evidence="14 15">
    <name type="scientific">Streptococcus ratti FA-1 = DSM 20564</name>
    <dbReference type="NCBI Taxonomy" id="699248"/>
    <lineage>
        <taxon>Bacteria</taxon>
        <taxon>Bacillati</taxon>
        <taxon>Bacillota</taxon>
        <taxon>Bacilli</taxon>
        <taxon>Lactobacillales</taxon>
        <taxon>Streptococcaceae</taxon>
        <taxon>Streptococcus</taxon>
    </lineage>
</organism>
<evidence type="ECO:0000256" key="5">
    <source>
        <dbReference type="ARBA" id="ARBA00022840"/>
    </source>
</evidence>
<feature type="transmembrane region" description="Helical" evidence="10">
    <location>
        <begin position="187"/>
        <end position="206"/>
    </location>
</feature>
<dbReference type="PROSITE" id="PS00211">
    <property type="entry name" value="ABC_TRANSPORTER_1"/>
    <property type="match status" value="1"/>
</dbReference>
<dbReference type="SUPFAM" id="SSF52540">
    <property type="entry name" value="P-loop containing nucleoside triphosphate hydrolases"/>
    <property type="match status" value="1"/>
</dbReference>
<evidence type="ECO:0000259" key="12">
    <source>
        <dbReference type="PROSITE" id="PS50929"/>
    </source>
</evidence>
<dbReference type="Pfam" id="PF03412">
    <property type="entry name" value="Peptidase_C39"/>
    <property type="match status" value="1"/>
</dbReference>
<feature type="domain" description="ABC transmembrane type-1" evidence="12">
    <location>
        <begin position="154"/>
        <end position="435"/>
    </location>
</feature>
<comment type="subcellular location">
    <subcellularLocation>
        <location evidence="1">Cell membrane</location>
        <topology evidence="1">Multi-pass membrane protein</topology>
    </subcellularLocation>
</comment>
<dbReference type="Gene3D" id="3.90.70.10">
    <property type="entry name" value="Cysteine proteinases"/>
    <property type="match status" value="1"/>
</dbReference>
<gene>
    <name evidence="14" type="ORF">SRA_01357</name>
</gene>
<dbReference type="InterPro" id="IPR036640">
    <property type="entry name" value="ABC1_TM_sf"/>
</dbReference>
<evidence type="ECO:0000256" key="1">
    <source>
        <dbReference type="ARBA" id="ARBA00004651"/>
    </source>
</evidence>
<evidence type="ECO:0000256" key="9">
    <source>
        <dbReference type="ARBA" id="ARBA00043264"/>
    </source>
</evidence>
<dbReference type="Pfam" id="PF00664">
    <property type="entry name" value="ABC_membrane"/>
    <property type="match status" value="1"/>
</dbReference>
<evidence type="ECO:0000259" key="11">
    <source>
        <dbReference type="PROSITE" id="PS50893"/>
    </source>
</evidence>
<dbReference type="EMBL" id="AJTZ01000003">
    <property type="protein sequence ID" value="EJN94985.1"/>
    <property type="molecule type" value="Genomic_DNA"/>
</dbReference>
<dbReference type="PROSITE" id="PS50893">
    <property type="entry name" value="ABC_TRANSPORTER_2"/>
    <property type="match status" value="1"/>
</dbReference>
<keyword evidence="8 10" id="KW-0472">Membrane</keyword>
<dbReference type="PANTHER" id="PTHR24221:SF654">
    <property type="entry name" value="ATP-BINDING CASSETTE SUB-FAMILY B MEMBER 6"/>
    <property type="match status" value="1"/>
</dbReference>
<dbReference type="InterPro" id="IPR005074">
    <property type="entry name" value="Peptidase_C39"/>
</dbReference>
<dbReference type="InterPro" id="IPR039421">
    <property type="entry name" value="Type_1_exporter"/>
</dbReference>
<keyword evidence="4" id="KW-0378">Hydrolase</keyword>
<dbReference type="Gene3D" id="1.20.1560.10">
    <property type="entry name" value="ABC transporter type 1, transmembrane domain"/>
    <property type="match status" value="1"/>
</dbReference>
<keyword evidence="9" id="KW-0080">Bacteriocin transport</keyword>
<comment type="caution">
    <text evidence="14">The sequence shown here is derived from an EMBL/GenBank/DDBJ whole genome shotgun (WGS) entry which is preliminary data.</text>
</comment>
<dbReference type="PROSITE" id="PS50929">
    <property type="entry name" value="ABC_TM1F"/>
    <property type="match status" value="1"/>
</dbReference>
<dbReference type="InterPro" id="IPR003593">
    <property type="entry name" value="AAA+_ATPase"/>
</dbReference>
<feature type="domain" description="ABC transporter" evidence="11">
    <location>
        <begin position="465"/>
        <end position="697"/>
    </location>
</feature>
<dbReference type="SMART" id="SM00382">
    <property type="entry name" value="AAA"/>
    <property type="match status" value="1"/>
</dbReference>
<protein>
    <submittedName>
        <fullName evidence="14">Uncharacterized protein</fullName>
    </submittedName>
</protein>
<evidence type="ECO:0000313" key="14">
    <source>
        <dbReference type="EMBL" id="EJN94985.1"/>
    </source>
</evidence>
<dbReference type="Pfam" id="PF00005">
    <property type="entry name" value="ABC_tran"/>
    <property type="match status" value="1"/>
</dbReference>
<evidence type="ECO:0000259" key="13">
    <source>
        <dbReference type="PROSITE" id="PS50990"/>
    </source>
</evidence>
<dbReference type="PANTHER" id="PTHR24221">
    <property type="entry name" value="ATP-BINDING CASSETTE SUB-FAMILY B"/>
    <property type="match status" value="1"/>
</dbReference>
<feature type="transmembrane region" description="Helical" evidence="10">
    <location>
        <begin position="262"/>
        <end position="284"/>
    </location>
</feature>
<name>A0ABP2R0Y0_STRRT</name>
<evidence type="ECO:0000256" key="10">
    <source>
        <dbReference type="SAM" id="Phobius"/>
    </source>
</evidence>
<sequence length="698" mass="79292">MSQTECGLCVAVMLMEYYDVRLTLNDIPKEFSAGRDGTRIRGLKKIFDHFGFSMNMFKVTDRLSEIKNSSLPGIAYRIGGHFVVVESISSNEVIILDPAFGRTKISKDELDNDYKNLILKITPNENFKTVNTRGQEFSLIKEAVFFNKKLVVQVLIAAVIVYSLTLIAPLLLKGLVDNFLVSKQIDTTIWALSIGTIASSLVYFVVNRVKQITSIRLSISVDKFLSKKVVDKLFKNKFEFYLNRTSSDIQYRLVLLKNLKMIISDIIIQTFLDIGSMVVILIYIMNLQPLYAVFLAFITLLVLSMSRFMREKMLLYKNKELATDSKLQVFQYDIFRAIFDVKVLGISSKKHRSWHRYYEDYIKSHEKNQRFITLYQNILAYITLYVPIFIPILGIWISQLDHSNQVGTIISLQSITGTYISGLISIAQLSDNITTAKSYLIRIDDILLQEDEEVRNRIIDFKGNIRVNNLSFAYPGAEDKTLDDISFSINEGESVAIVGESGSGKSTLFYILLGAYDNYEGDIYFEGLDLKILNKDALREQIGVVPQDALLFNGSIKENLVEDFEVADNDIYDALKKVTLLDFVDSLPMGINTVVSENGFNFSGGQRQRLALARAILNQKSMLFLDEATSALDNITEHQIVEYLSEDSKTKIVIAHRLSTIKNSDKIIVLKDGQVSEVGDHRSLMARKGEYYRMYSGK</sequence>
<dbReference type="InterPro" id="IPR017871">
    <property type="entry name" value="ABC_transporter-like_CS"/>
</dbReference>
<keyword evidence="7 10" id="KW-1133">Transmembrane helix</keyword>
<evidence type="ECO:0000256" key="3">
    <source>
        <dbReference type="ARBA" id="ARBA00022741"/>
    </source>
</evidence>
<dbReference type="InterPro" id="IPR027417">
    <property type="entry name" value="P-loop_NTPase"/>
</dbReference>
<feature type="transmembrane region" description="Helical" evidence="10">
    <location>
        <begin position="150"/>
        <end position="172"/>
    </location>
</feature>
<evidence type="ECO:0000313" key="15">
    <source>
        <dbReference type="Proteomes" id="UP000007815"/>
    </source>
</evidence>
<dbReference type="SUPFAM" id="SSF90123">
    <property type="entry name" value="ABC transporter transmembrane region"/>
    <property type="match status" value="1"/>
</dbReference>
<feature type="transmembrane region" description="Helical" evidence="10">
    <location>
        <begin position="378"/>
        <end position="397"/>
    </location>
</feature>